<accession>A0A6G6WB46</accession>
<evidence type="ECO:0008006" key="4">
    <source>
        <dbReference type="Google" id="ProtNLM"/>
    </source>
</evidence>
<feature type="signal peptide" evidence="1">
    <location>
        <begin position="1"/>
        <end position="26"/>
    </location>
</feature>
<keyword evidence="3" id="KW-1185">Reference proteome</keyword>
<keyword evidence="1" id="KW-0732">Signal</keyword>
<dbReference type="Gene3D" id="3.40.50.1110">
    <property type="entry name" value="SGNH hydrolase"/>
    <property type="match status" value="1"/>
</dbReference>
<protein>
    <recommendedName>
        <fullName evidence="4">SGNH/GDSL hydrolase family protein</fullName>
    </recommendedName>
</protein>
<dbReference type="KEGG" id="nano:G5V58_05320"/>
<sequence length="338" mass="35529">MSGLLPPLRRLAVLVVSLLCLLGAEAALPVTGATPVTAIAAADAVATYDAGVPASDCALVGRVFVRGEGCARERCVEGAVVWRRTAGAEACALPGQPRGYGYAATVDVRTCRALHRRWLASVNYCAAQPDRSVRTLPDAPQCRGAHSTYVVGRVDACVRPGDAPPPPTAVREHRTGVLVVGDSLGWRGGDELVAMHPAVTVDAQPGRRPSELLRRLDAYRTHSGPVTGLVVELGTNTAPGYGRADLAAAMRTLPGSTRVLLVEPFVAAGTGSSLNSPAAERFGAWMRSVAQSRSHTCVADWPAYVRAHAGLLQDGIHPRHDAEAAWATWVADAWSACR</sequence>
<name>A0A6G6WB46_9ACTN</name>
<evidence type="ECO:0000313" key="2">
    <source>
        <dbReference type="EMBL" id="QIG42260.1"/>
    </source>
</evidence>
<evidence type="ECO:0000256" key="1">
    <source>
        <dbReference type="SAM" id="SignalP"/>
    </source>
</evidence>
<evidence type="ECO:0000313" key="3">
    <source>
        <dbReference type="Proteomes" id="UP000502996"/>
    </source>
</evidence>
<gene>
    <name evidence="2" type="ORF">G5V58_05320</name>
</gene>
<dbReference type="RefSeq" id="WP_165229434.1">
    <property type="nucleotide sequence ID" value="NZ_CP049257.1"/>
</dbReference>
<dbReference type="Proteomes" id="UP000502996">
    <property type="component" value="Chromosome"/>
</dbReference>
<reference evidence="2 3" key="1">
    <citation type="submission" date="2020-02" db="EMBL/GenBank/DDBJ databases">
        <title>Full genome sequence of Nocardioides sp. R-3366.</title>
        <authorList>
            <person name="Im W.-T."/>
        </authorList>
    </citation>
    <scope>NUCLEOTIDE SEQUENCE [LARGE SCALE GENOMIC DNA]</scope>
    <source>
        <strain evidence="2 3">R-3366</strain>
    </source>
</reference>
<dbReference type="InterPro" id="IPR036514">
    <property type="entry name" value="SGNH_hydro_sf"/>
</dbReference>
<dbReference type="EMBL" id="CP049257">
    <property type="protein sequence ID" value="QIG42260.1"/>
    <property type="molecule type" value="Genomic_DNA"/>
</dbReference>
<proteinExistence type="predicted"/>
<dbReference type="AlphaFoldDB" id="A0A6G6WB46"/>
<dbReference type="SUPFAM" id="SSF52266">
    <property type="entry name" value="SGNH hydrolase"/>
    <property type="match status" value="1"/>
</dbReference>
<feature type="chain" id="PRO_5026336378" description="SGNH/GDSL hydrolase family protein" evidence="1">
    <location>
        <begin position="27"/>
        <end position="338"/>
    </location>
</feature>
<organism evidence="2 3">
    <name type="scientific">Nocardioides anomalus</name>
    <dbReference type="NCBI Taxonomy" id="2712223"/>
    <lineage>
        <taxon>Bacteria</taxon>
        <taxon>Bacillati</taxon>
        <taxon>Actinomycetota</taxon>
        <taxon>Actinomycetes</taxon>
        <taxon>Propionibacteriales</taxon>
        <taxon>Nocardioidaceae</taxon>
        <taxon>Nocardioides</taxon>
    </lineage>
</organism>